<keyword evidence="1" id="KW-1133">Transmembrane helix</keyword>
<dbReference type="PANTHER" id="PTHR30590">
    <property type="entry name" value="INNER MEMBRANE PROTEIN"/>
    <property type="match status" value="1"/>
</dbReference>
<dbReference type="EMBL" id="CP000472">
    <property type="protein sequence ID" value="ACJ27115.1"/>
    <property type="molecule type" value="Genomic_DNA"/>
</dbReference>
<keyword evidence="1" id="KW-0812">Transmembrane</keyword>
<sequence length="398" mass="44476">MEPLTTSETFQPPAPSARNANIDAIRGLAVLGILFMNIYFFGNSFSGYANHETVPIHDTVIMLFSNFFLEGRFISLFSMLFGVGLAIQYNKLSALDGAAYQTMKSRLKWLLLFGVIHGIFIWYGDILFTYALGGFLALCYLKQDNKKLLKKSIIFITLPLFIFAIISFISPEEAIIRGSAQFEEDLSIWSGTYSGQLMMQLIIFTGMLFITPLTTMWLTAGLMLLGVVLYRKKVFEKGLTQRQLLQLLLATILLSALDSACTLATNPSLNTMSDSIVMLSAIPMALIYIHLLVKLCQNRATILAPLQKVGRLAFSLYILQSVCGVLLFRHIEPTLMSTLDRPGYMLIAIGFSLFQVILASVYLKYFNQGPLEWVWRRLATRKLTATATQTTPIASADT</sequence>
<dbReference type="Pfam" id="PF04235">
    <property type="entry name" value="DUF418"/>
    <property type="match status" value="1"/>
</dbReference>
<feature type="transmembrane region" description="Helical" evidence="1">
    <location>
        <begin position="24"/>
        <end position="42"/>
    </location>
</feature>
<feature type="transmembrane region" description="Helical" evidence="1">
    <location>
        <begin position="109"/>
        <end position="141"/>
    </location>
</feature>
<evidence type="ECO:0000259" key="2">
    <source>
        <dbReference type="Pfam" id="PF04235"/>
    </source>
</evidence>
<feature type="transmembrane region" description="Helical" evidence="1">
    <location>
        <begin position="343"/>
        <end position="363"/>
    </location>
</feature>
<dbReference type="KEGG" id="swp:swp_0275"/>
<reference evidence="3 4" key="1">
    <citation type="journal article" date="2008" name="PLoS ONE">
        <title>Environmental adaptation: genomic analysis of the piezotolerant and psychrotolerant deep-sea iron reducing bacterium Shewanella piezotolerans WP3.</title>
        <authorList>
            <person name="Wang F."/>
            <person name="Wang J."/>
            <person name="Jian H."/>
            <person name="Zhang B."/>
            <person name="Li S."/>
            <person name="Wang F."/>
            <person name="Zeng X."/>
            <person name="Gao L."/>
            <person name="Bartlett D.H."/>
            <person name="Yu J."/>
            <person name="Hu S."/>
            <person name="Xiao X."/>
        </authorList>
    </citation>
    <scope>NUCLEOTIDE SEQUENCE [LARGE SCALE GENOMIC DNA]</scope>
    <source>
        <strain evidence="4">WP3 / JCM 13877</strain>
    </source>
</reference>
<protein>
    <recommendedName>
        <fullName evidence="2">DUF418 domain-containing protein</fullName>
    </recommendedName>
</protein>
<accession>B8CHI9</accession>
<keyword evidence="1" id="KW-0472">Membrane</keyword>
<dbReference type="eggNOG" id="COG2311">
    <property type="taxonomic scope" value="Bacteria"/>
</dbReference>
<dbReference type="STRING" id="225849.swp_0275"/>
<dbReference type="AlphaFoldDB" id="B8CHI9"/>
<dbReference type="OrthoDB" id="9807744at2"/>
<dbReference type="InterPro" id="IPR052529">
    <property type="entry name" value="Bact_Transport_Assoc"/>
</dbReference>
<feature type="transmembrane region" description="Helical" evidence="1">
    <location>
        <begin position="247"/>
        <end position="269"/>
    </location>
</feature>
<dbReference type="HOGENOM" id="CLU_039610_0_0_6"/>
<organism evidence="3 4">
    <name type="scientific">Shewanella piezotolerans (strain WP3 / JCM 13877)</name>
    <dbReference type="NCBI Taxonomy" id="225849"/>
    <lineage>
        <taxon>Bacteria</taxon>
        <taxon>Pseudomonadati</taxon>
        <taxon>Pseudomonadota</taxon>
        <taxon>Gammaproteobacteria</taxon>
        <taxon>Alteromonadales</taxon>
        <taxon>Shewanellaceae</taxon>
        <taxon>Shewanella</taxon>
    </lineage>
</organism>
<feature type="transmembrane region" description="Helical" evidence="1">
    <location>
        <begin position="201"/>
        <end position="227"/>
    </location>
</feature>
<feature type="transmembrane region" description="Helical" evidence="1">
    <location>
        <begin position="63"/>
        <end position="89"/>
    </location>
</feature>
<evidence type="ECO:0000313" key="3">
    <source>
        <dbReference type="EMBL" id="ACJ27115.1"/>
    </source>
</evidence>
<feature type="transmembrane region" description="Helical" evidence="1">
    <location>
        <begin position="314"/>
        <end position="331"/>
    </location>
</feature>
<feature type="transmembrane region" description="Helical" evidence="1">
    <location>
        <begin position="153"/>
        <end position="170"/>
    </location>
</feature>
<proteinExistence type="predicted"/>
<dbReference type="InterPro" id="IPR007349">
    <property type="entry name" value="DUF418"/>
</dbReference>
<dbReference type="Proteomes" id="UP000000753">
    <property type="component" value="Chromosome"/>
</dbReference>
<name>B8CHI9_SHEPW</name>
<evidence type="ECO:0000313" key="4">
    <source>
        <dbReference type="Proteomes" id="UP000000753"/>
    </source>
</evidence>
<keyword evidence="4" id="KW-1185">Reference proteome</keyword>
<feature type="domain" description="DUF418" evidence="2">
    <location>
        <begin position="229"/>
        <end position="381"/>
    </location>
</feature>
<evidence type="ECO:0000256" key="1">
    <source>
        <dbReference type="SAM" id="Phobius"/>
    </source>
</evidence>
<dbReference type="PANTHER" id="PTHR30590:SF2">
    <property type="entry name" value="INNER MEMBRANE PROTEIN"/>
    <property type="match status" value="1"/>
</dbReference>
<gene>
    <name evidence="3" type="ordered locus">swp_0275</name>
</gene>
<dbReference type="RefSeq" id="WP_020910498.1">
    <property type="nucleotide sequence ID" value="NC_011566.1"/>
</dbReference>
<feature type="transmembrane region" description="Helical" evidence="1">
    <location>
        <begin position="275"/>
        <end position="293"/>
    </location>
</feature>